<feature type="compositionally biased region" description="Low complexity" evidence="2">
    <location>
        <begin position="159"/>
        <end position="182"/>
    </location>
</feature>
<organism evidence="3 4">
    <name type="scientific">Cafeteria roenbergensis</name>
    <name type="common">Marine flagellate</name>
    <dbReference type="NCBI Taxonomy" id="33653"/>
    <lineage>
        <taxon>Eukaryota</taxon>
        <taxon>Sar</taxon>
        <taxon>Stramenopiles</taxon>
        <taxon>Bigyra</taxon>
        <taxon>Opalozoa</taxon>
        <taxon>Bicosoecida</taxon>
        <taxon>Cafeteriaceae</taxon>
        <taxon>Cafeteria</taxon>
    </lineage>
</organism>
<evidence type="ECO:0000313" key="3">
    <source>
        <dbReference type="EMBL" id="KAA0163356.1"/>
    </source>
</evidence>
<evidence type="ECO:0000256" key="2">
    <source>
        <dbReference type="SAM" id="MobiDB-lite"/>
    </source>
</evidence>
<gene>
    <name evidence="3" type="ORF">FNF28_04277</name>
</gene>
<feature type="region of interest" description="Disordered" evidence="2">
    <location>
        <begin position="209"/>
        <end position="240"/>
    </location>
</feature>
<comment type="caution">
    <text evidence="3">The sequence shown here is derived from an EMBL/GenBank/DDBJ whole genome shotgun (WGS) entry which is preliminary data.</text>
</comment>
<feature type="region of interest" description="Disordered" evidence="2">
    <location>
        <begin position="625"/>
        <end position="655"/>
    </location>
</feature>
<feature type="region of interest" description="Disordered" evidence="2">
    <location>
        <begin position="159"/>
        <end position="185"/>
    </location>
</feature>
<reference evidence="3 4" key="1">
    <citation type="submission" date="2019-07" db="EMBL/GenBank/DDBJ databases">
        <title>Genomes of Cafeteria roenbergensis.</title>
        <authorList>
            <person name="Fischer M.G."/>
            <person name="Hackl T."/>
            <person name="Roman M."/>
        </authorList>
    </citation>
    <scope>NUCLEOTIDE SEQUENCE [LARGE SCALE GENOMIC DNA]</scope>
    <source>
        <strain evidence="3 4">RCC970-E3</strain>
    </source>
</reference>
<feature type="coiled-coil region" evidence="1">
    <location>
        <begin position="484"/>
        <end position="593"/>
    </location>
</feature>
<dbReference type="AlphaFoldDB" id="A0A5A8DD73"/>
<dbReference type="EMBL" id="VLTL01000067">
    <property type="protein sequence ID" value="KAA0163356.1"/>
    <property type="molecule type" value="Genomic_DNA"/>
</dbReference>
<name>A0A5A8DD73_CAFRO</name>
<evidence type="ECO:0000256" key="1">
    <source>
        <dbReference type="SAM" id="Coils"/>
    </source>
</evidence>
<protein>
    <submittedName>
        <fullName evidence="3">Uncharacterized protein</fullName>
    </submittedName>
</protein>
<feature type="compositionally biased region" description="Basic and acidic residues" evidence="2">
    <location>
        <begin position="631"/>
        <end position="646"/>
    </location>
</feature>
<proteinExistence type="predicted"/>
<accession>A0A5A8DD73</accession>
<dbReference type="Proteomes" id="UP000324907">
    <property type="component" value="Unassembled WGS sequence"/>
</dbReference>
<sequence length="655" mass="68351">MADQATAVTAFLAQCVTRFELGVASPAAPADLVDAQVLAKVAEKVFGPGAPGTEDLVGASSLSAVANAVVIHASRTRKCTEATVRAGVAAAGEDPVAQAVHIGAVLLVLAVTSEHADPFIECIDEMADGDAEALQGAVQHGMEEMEGIAEIAGEEGAAVSAGGSEAGGAAPAGTAAGAAAGAGHEEDDPVLLRTELHLAREEARHLREEVAAAKAAAKEASAAGSRSGPAGDAAGHDDDRLNRGLSAHLQLQVAQLEASLSSARAEAVESEQEARQLRDELDVARSAVVDAQRLRHQLEEARADAGVLAAAQAEAEALRARLREAEAAAAAAADETATERRERERELRKQVEAANKSLREVRVERDALEAHLSEVRKQLAGRQDQLATERAARSAAEARARDATARLEGVASMPAPAAVSALTPMADEGADRAPPTSELVTTLQRRVASLERELAEAVAAAAEGDAGEGSSAGGEGSAAYLKALQAATAAQEQLEAQTRRAEEAEAGRDRAVQALEQERLVAEGAVRAAEATAAASKDEMEKAVQAEQAKAEQLAAKGEQEWRRERETVAKRVQELEARARADAEANAQLRLQLRRKTDTSSAELEHVRSSMVLLQSALFEMGKARQRTTGAREARLTQLDEKRMEASPSAKARA</sequence>
<keyword evidence="1" id="KW-0175">Coiled coil</keyword>
<evidence type="ECO:0000313" key="4">
    <source>
        <dbReference type="Proteomes" id="UP000324907"/>
    </source>
</evidence>
<feature type="compositionally biased region" description="Low complexity" evidence="2">
    <location>
        <begin position="212"/>
        <end position="233"/>
    </location>
</feature>